<dbReference type="SMART" id="SM00324">
    <property type="entry name" value="RhoGAP"/>
    <property type="match status" value="1"/>
</dbReference>
<dbReference type="InterPro" id="IPR008936">
    <property type="entry name" value="Rho_GTPase_activation_prot"/>
</dbReference>
<dbReference type="GO" id="GO:0032154">
    <property type="term" value="C:cleavage furrow"/>
    <property type="evidence" value="ECO:0007669"/>
    <property type="project" value="TreeGrafter"/>
</dbReference>
<dbReference type="PANTHER" id="PTHR46199:SF3">
    <property type="entry name" value="RAC GTPASE-ACTIVATING PROTEIN 1"/>
    <property type="match status" value="1"/>
</dbReference>
<dbReference type="GO" id="GO:0005096">
    <property type="term" value="F:GTPase activator activity"/>
    <property type="evidence" value="ECO:0007669"/>
    <property type="project" value="TreeGrafter"/>
</dbReference>
<reference evidence="3" key="1">
    <citation type="submission" date="2022-11" db="UniProtKB">
        <authorList>
            <consortium name="WormBaseParasite"/>
        </authorList>
    </citation>
    <scope>IDENTIFICATION</scope>
</reference>
<dbReference type="WBParaSite" id="nRc.2.0.1.t28147-RA">
    <property type="protein sequence ID" value="nRc.2.0.1.t28147-RA"/>
    <property type="gene ID" value="nRc.2.0.1.g28147"/>
</dbReference>
<dbReference type="GO" id="GO:0051233">
    <property type="term" value="C:spindle midzone"/>
    <property type="evidence" value="ECO:0007669"/>
    <property type="project" value="TreeGrafter"/>
</dbReference>
<dbReference type="SUPFAM" id="SSF48350">
    <property type="entry name" value="GTPase activation domain, GAP"/>
    <property type="match status" value="1"/>
</dbReference>
<dbReference type="GO" id="GO:0000281">
    <property type="term" value="P:mitotic cytokinesis"/>
    <property type="evidence" value="ECO:0007669"/>
    <property type="project" value="TreeGrafter"/>
</dbReference>
<dbReference type="PANTHER" id="PTHR46199">
    <property type="entry name" value="RAC GTPASE-ACTIVATING PROTEIN 1"/>
    <property type="match status" value="1"/>
</dbReference>
<proteinExistence type="predicted"/>
<name>A0A915JPW8_ROMCU</name>
<dbReference type="PROSITE" id="PS50238">
    <property type="entry name" value="RHOGAP"/>
    <property type="match status" value="1"/>
</dbReference>
<dbReference type="InterPro" id="IPR000198">
    <property type="entry name" value="RhoGAP_dom"/>
</dbReference>
<dbReference type="GO" id="GO:0097149">
    <property type="term" value="C:centralspindlin complex"/>
    <property type="evidence" value="ECO:0007669"/>
    <property type="project" value="TreeGrafter"/>
</dbReference>
<dbReference type="GO" id="GO:0005634">
    <property type="term" value="C:nucleus"/>
    <property type="evidence" value="ECO:0007669"/>
    <property type="project" value="TreeGrafter"/>
</dbReference>
<evidence type="ECO:0000313" key="3">
    <source>
        <dbReference type="WBParaSite" id="nRc.2.0.1.t28147-RA"/>
    </source>
</evidence>
<organism evidence="2 3">
    <name type="scientific">Romanomermis culicivorax</name>
    <name type="common">Nematode worm</name>
    <dbReference type="NCBI Taxonomy" id="13658"/>
    <lineage>
        <taxon>Eukaryota</taxon>
        <taxon>Metazoa</taxon>
        <taxon>Ecdysozoa</taxon>
        <taxon>Nematoda</taxon>
        <taxon>Enoplea</taxon>
        <taxon>Dorylaimia</taxon>
        <taxon>Mermithida</taxon>
        <taxon>Mermithoidea</taxon>
        <taxon>Mermithidae</taxon>
        <taxon>Romanomermis</taxon>
    </lineage>
</organism>
<dbReference type="GO" id="GO:0051256">
    <property type="term" value="P:mitotic spindle midzone assembly"/>
    <property type="evidence" value="ECO:0007669"/>
    <property type="project" value="TreeGrafter"/>
</dbReference>
<keyword evidence="2" id="KW-1185">Reference proteome</keyword>
<evidence type="ECO:0000313" key="2">
    <source>
        <dbReference type="Proteomes" id="UP000887565"/>
    </source>
</evidence>
<accession>A0A915JPW8</accession>
<dbReference type="GO" id="GO:0030496">
    <property type="term" value="C:midbody"/>
    <property type="evidence" value="ECO:0007669"/>
    <property type="project" value="TreeGrafter"/>
</dbReference>
<dbReference type="Gene3D" id="1.10.555.10">
    <property type="entry name" value="Rho GTPase activation protein"/>
    <property type="match status" value="1"/>
</dbReference>
<dbReference type="Proteomes" id="UP000887565">
    <property type="component" value="Unplaced"/>
</dbReference>
<evidence type="ECO:0000259" key="1">
    <source>
        <dbReference type="PROSITE" id="PS50238"/>
    </source>
</evidence>
<dbReference type="GO" id="GO:0007266">
    <property type="term" value="P:Rho protein signal transduction"/>
    <property type="evidence" value="ECO:0007669"/>
    <property type="project" value="TreeGrafter"/>
</dbReference>
<feature type="domain" description="Rho-GAP" evidence="1">
    <location>
        <begin position="19"/>
        <end position="209"/>
    </location>
</feature>
<dbReference type="Pfam" id="PF00620">
    <property type="entry name" value="RhoGAP"/>
    <property type="match status" value="1"/>
</dbReference>
<protein>
    <submittedName>
        <fullName evidence="3">Rho-GAP domain-containing protein</fullName>
    </submittedName>
</protein>
<sequence>MIPCIPRGTPSKNQKCKIVDFVSQVPPMIPHVLIHCINEIERRGLDSIGLYRIPGTETKVNELLNNFLWGKGVPNLRLIDDVNTIAGCIKRFLQQLKEPIIPTTSWLDFVRAASAKDEHGRYDNQALHRAIAELPMPNKDTLSFLILHFQRVASMKESNKMSAENLAKVFGPSIVGYSSEQVDLARGLEEASKQEMVIISLLSLPSDYWNRLVNWGDTMPLIIEPSLFETRPAYYKQLRFDSETKLYPCLAQASPRTPNNAAATLPSGTPCGNFNRSKRKCLSTMDAYLLYCPFITSGYFQAACWLRGYLMSSRTFSFDAVKLSTNTDKV</sequence>
<dbReference type="AlphaFoldDB" id="A0A915JPW8"/>